<proteinExistence type="predicted"/>
<organism evidence="1 2">
    <name type="scientific">Vreelandella olivaria</name>
    <dbReference type="NCBI Taxonomy" id="390919"/>
    <lineage>
        <taxon>Bacteria</taxon>
        <taxon>Pseudomonadati</taxon>
        <taxon>Pseudomonadota</taxon>
        <taxon>Gammaproteobacteria</taxon>
        <taxon>Oceanospirillales</taxon>
        <taxon>Halomonadaceae</taxon>
        <taxon>Vreelandella</taxon>
    </lineage>
</organism>
<name>A0ABM7GD43_9GAMM</name>
<sequence length="71" mass="8550">MQLRQQLERAEQRCYALYQQRDPEQGSLRHFLRYHRPGWEQQLGKVIAPELLERRDLARNWQKAPAMICSG</sequence>
<dbReference type="Proteomes" id="UP000289555">
    <property type="component" value="Chromosome"/>
</dbReference>
<reference evidence="2" key="1">
    <citation type="journal article" date="2019" name="Microbiol. Resour. Announc.">
        <title>Complete Genome Sequence of Halomonas olivaria, a Moderately Halophilic Bacterium Isolated from Olive Processing Effluents, Obtained by Nanopore Sequencing.</title>
        <authorList>
            <person name="Nagata S."/>
            <person name="Ii K.M."/>
            <person name="Tsukimi T."/>
            <person name="Miura M.C."/>
            <person name="Galipon J."/>
            <person name="Arakawa K."/>
        </authorList>
    </citation>
    <scope>NUCLEOTIDE SEQUENCE [LARGE SCALE GENOMIC DNA]</scope>
    <source>
        <strain evidence="2">TYRC17</strain>
    </source>
</reference>
<gene>
    <name evidence="1" type="ORF">HORIV_10070</name>
</gene>
<dbReference type="EMBL" id="AP019416">
    <property type="protein sequence ID" value="BBI48586.1"/>
    <property type="molecule type" value="Genomic_DNA"/>
</dbReference>
<dbReference type="Pfam" id="PF12128">
    <property type="entry name" value="DUF3584"/>
    <property type="match status" value="1"/>
</dbReference>
<protein>
    <submittedName>
        <fullName evidence="1">Uncharacterized protein</fullName>
    </submittedName>
</protein>
<keyword evidence="2" id="KW-1185">Reference proteome</keyword>
<evidence type="ECO:0000313" key="1">
    <source>
        <dbReference type="EMBL" id="BBI48586.1"/>
    </source>
</evidence>
<dbReference type="InterPro" id="IPR021979">
    <property type="entry name" value="DUF3584"/>
</dbReference>
<accession>A0ABM7GD43</accession>
<evidence type="ECO:0000313" key="2">
    <source>
        <dbReference type="Proteomes" id="UP000289555"/>
    </source>
</evidence>